<evidence type="ECO:0000313" key="10">
    <source>
        <dbReference type="EMBL" id="QHG63375.1"/>
    </source>
</evidence>
<feature type="transmembrane region" description="Helical" evidence="7">
    <location>
        <begin position="267"/>
        <end position="291"/>
    </location>
</feature>
<keyword evidence="5 7" id="KW-0472">Membrane</keyword>
<dbReference type="Pfam" id="PF02687">
    <property type="entry name" value="FtsX"/>
    <property type="match status" value="1"/>
</dbReference>
<evidence type="ECO:0000256" key="6">
    <source>
        <dbReference type="ARBA" id="ARBA00038076"/>
    </source>
</evidence>
<evidence type="ECO:0000256" key="4">
    <source>
        <dbReference type="ARBA" id="ARBA00022989"/>
    </source>
</evidence>
<proteinExistence type="inferred from homology"/>
<dbReference type="GO" id="GO:0022857">
    <property type="term" value="F:transmembrane transporter activity"/>
    <property type="evidence" value="ECO:0007669"/>
    <property type="project" value="TreeGrafter"/>
</dbReference>
<evidence type="ECO:0000256" key="1">
    <source>
        <dbReference type="ARBA" id="ARBA00004651"/>
    </source>
</evidence>
<evidence type="ECO:0000259" key="9">
    <source>
        <dbReference type="Pfam" id="PF12704"/>
    </source>
</evidence>
<name>A0A6I6XUX3_PSEPU</name>
<feature type="transmembrane region" description="Helical" evidence="7">
    <location>
        <begin position="312"/>
        <end position="342"/>
    </location>
</feature>
<evidence type="ECO:0000256" key="2">
    <source>
        <dbReference type="ARBA" id="ARBA00022475"/>
    </source>
</evidence>
<evidence type="ECO:0000259" key="8">
    <source>
        <dbReference type="Pfam" id="PF02687"/>
    </source>
</evidence>
<protein>
    <submittedName>
        <fullName evidence="10">ABC transporter permease</fullName>
    </submittedName>
</protein>
<keyword evidence="4 7" id="KW-1133">Transmembrane helix</keyword>
<evidence type="ECO:0000313" key="11">
    <source>
        <dbReference type="Proteomes" id="UP000464480"/>
    </source>
</evidence>
<feature type="transmembrane region" description="Helical" evidence="7">
    <location>
        <begin position="28"/>
        <end position="48"/>
    </location>
</feature>
<sequence>MPEAAYGPSWPQRFSEALFSVRQLGARAWLALFGIAVGCAALVALMNIGHSAAQYARQLFQGLGSELLVVNLKATVEGGVPVRLQPFELPPGIRAVAPLAAGVFAVQFNGGSIETMVAGSTAQLFEVIDLPVARGRSLSAYDDQAAHVLLGASLAARLQVRPGDRVQLGSYLFDVVGVLAPRGYNPMLPVNFDDSVLMPLPGMRRLSPVPEVATLIAKGVDASTLTQAARSFERHLRARLTQHDVDVQLPRQMLEGMAGQSRVMTGLLAGTAAVALLLGGVGVMNVMVMNVTQRRREIGVRMALGARGRDIAWQFLLEALLLSVAGALLGAVLGLAAAWLFARVSGWDLALDARSLPASMGVSLTLGLFFGLQPALSAARLQPVVALRDE</sequence>
<dbReference type="RefSeq" id="WP_159408940.1">
    <property type="nucleotide sequence ID" value="NZ_CP026115.2"/>
</dbReference>
<organism evidence="10 11">
    <name type="scientific">Pseudomonas putida</name>
    <name type="common">Arthrobacter siderocapsulatus</name>
    <dbReference type="NCBI Taxonomy" id="303"/>
    <lineage>
        <taxon>Bacteria</taxon>
        <taxon>Pseudomonadati</taxon>
        <taxon>Pseudomonadota</taxon>
        <taxon>Gammaproteobacteria</taxon>
        <taxon>Pseudomonadales</taxon>
        <taxon>Pseudomonadaceae</taxon>
        <taxon>Pseudomonas</taxon>
    </lineage>
</organism>
<dbReference type="PANTHER" id="PTHR30572:SF4">
    <property type="entry name" value="ABC TRANSPORTER PERMEASE YTRF"/>
    <property type="match status" value="1"/>
</dbReference>
<feature type="domain" description="ABC3 transporter permease C-terminal" evidence="8">
    <location>
        <begin position="272"/>
        <end position="383"/>
    </location>
</feature>
<keyword evidence="3 7" id="KW-0812">Transmembrane</keyword>
<evidence type="ECO:0000256" key="3">
    <source>
        <dbReference type="ARBA" id="ARBA00022692"/>
    </source>
</evidence>
<dbReference type="AlphaFoldDB" id="A0A6I6XUX3"/>
<evidence type="ECO:0000256" key="7">
    <source>
        <dbReference type="SAM" id="Phobius"/>
    </source>
</evidence>
<dbReference type="InterPro" id="IPR050250">
    <property type="entry name" value="Macrolide_Exporter_MacB"/>
</dbReference>
<comment type="subcellular location">
    <subcellularLocation>
        <location evidence="1">Cell membrane</location>
        <topology evidence="1">Multi-pass membrane protein</topology>
    </subcellularLocation>
</comment>
<feature type="transmembrane region" description="Helical" evidence="7">
    <location>
        <begin position="354"/>
        <end position="372"/>
    </location>
</feature>
<reference evidence="10 11" key="1">
    <citation type="submission" date="2020-02" db="EMBL/GenBank/DDBJ databases">
        <title>Pseudomonas Putida W5 Complete Genome Assembly.</title>
        <authorList>
            <person name="Yuan Z.-C."/>
            <person name="Shaw G.A."/>
            <person name="Cusano A.D."/>
            <person name="Caddey B.J."/>
            <person name="Weselowski B.J."/>
        </authorList>
    </citation>
    <scope>NUCLEOTIDE SEQUENCE [LARGE SCALE GENOMIC DNA]</scope>
    <source>
        <strain evidence="10 11">W5</strain>
    </source>
</reference>
<keyword evidence="2" id="KW-1003">Cell membrane</keyword>
<accession>A0A6I6XUX3</accession>
<dbReference type="InterPro" id="IPR025857">
    <property type="entry name" value="MacB_PCD"/>
</dbReference>
<evidence type="ECO:0000256" key="5">
    <source>
        <dbReference type="ARBA" id="ARBA00023136"/>
    </source>
</evidence>
<comment type="similarity">
    <text evidence="6">Belongs to the ABC-4 integral membrane protein family.</text>
</comment>
<dbReference type="EMBL" id="CP026115">
    <property type="protein sequence ID" value="QHG63375.1"/>
    <property type="molecule type" value="Genomic_DNA"/>
</dbReference>
<dbReference type="Pfam" id="PF12704">
    <property type="entry name" value="MacB_PCD"/>
    <property type="match status" value="1"/>
</dbReference>
<dbReference type="PANTHER" id="PTHR30572">
    <property type="entry name" value="MEMBRANE COMPONENT OF TRANSPORTER-RELATED"/>
    <property type="match status" value="1"/>
</dbReference>
<feature type="domain" description="MacB-like periplasmic core" evidence="9">
    <location>
        <begin position="29"/>
        <end position="230"/>
    </location>
</feature>
<dbReference type="Proteomes" id="UP000464480">
    <property type="component" value="Chromosome"/>
</dbReference>
<dbReference type="InterPro" id="IPR003838">
    <property type="entry name" value="ABC3_permease_C"/>
</dbReference>
<gene>
    <name evidence="10" type="ORF">C2H86_02630</name>
</gene>
<dbReference type="GO" id="GO:0005886">
    <property type="term" value="C:plasma membrane"/>
    <property type="evidence" value="ECO:0007669"/>
    <property type="project" value="UniProtKB-SubCell"/>
</dbReference>